<accession>A0A9P6JFN7</accession>
<name>A0A9P6JFN7_9FUNG</name>
<feature type="non-terminal residue" evidence="2">
    <location>
        <position position="121"/>
    </location>
</feature>
<proteinExistence type="predicted"/>
<dbReference type="Gene3D" id="2.60.120.10">
    <property type="entry name" value="Jelly Rolls"/>
    <property type="match status" value="1"/>
</dbReference>
<evidence type="ECO:0000313" key="3">
    <source>
        <dbReference type="Proteomes" id="UP000749646"/>
    </source>
</evidence>
<dbReference type="InterPro" id="IPR014710">
    <property type="entry name" value="RmlC-like_jellyroll"/>
</dbReference>
<dbReference type="Proteomes" id="UP000749646">
    <property type="component" value="Unassembled WGS sequence"/>
</dbReference>
<evidence type="ECO:0000259" key="1">
    <source>
        <dbReference type="PROSITE" id="PS51184"/>
    </source>
</evidence>
<feature type="domain" description="JmjC" evidence="1">
    <location>
        <begin position="37"/>
        <end position="121"/>
    </location>
</feature>
<feature type="non-terminal residue" evidence="2">
    <location>
        <position position="1"/>
    </location>
</feature>
<dbReference type="Pfam" id="PF13621">
    <property type="entry name" value="Cupin_8"/>
    <property type="match status" value="1"/>
</dbReference>
<organism evidence="2 3">
    <name type="scientific">Modicella reniformis</name>
    <dbReference type="NCBI Taxonomy" id="1440133"/>
    <lineage>
        <taxon>Eukaryota</taxon>
        <taxon>Fungi</taxon>
        <taxon>Fungi incertae sedis</taxon>
        <taxon>Mucoromycota</taxon>
        <taxon>Mortierellomycotina</taxon>
        <taxon>Mortierellomycetes</taxon>
        <taxon>Mortierellales</taxon>
        <taxon>Mortierellaceae</taxon>
        <taxon>Modicella</taxon>
    </lineage>
</organism>
<dbReference type="PROSITE" id="PS51184">
    <property type="entry name" value="JMJC"/>
    <property type="match status" value="1"/>
</dbReference>
<keyword evidence="3" id="KW-1185">Reference proteome</keyword>
<reference evidence="2" key="1">
    <citation type="journal article" date="2020" name="Fungal Divers.">
        <title>Resolving the Mortierellaceae phylogeny through synthesis of multi-gene phylogenetics and phylogenomics.</title>
        <authorList>
            <person name="Vandepol N."/>
            <person name="Liber J."/>
            <person name="Desiro A."/>
            <person name="Na H."/>
            <person name="Kennedy M."/>
            <person name="Barry K."/>
            <person name="Grigoriev I.V."/>
            <person name="Miller A.N."/>
            <person name="O'Donnell K."/>
            <person name="Stajich J.E."/>
            <person name="Bonito G."/>
        </authorList>
    </citation>
    <scope>NUCLEOTIDE SEQUENCE</scope>
    <source>
        <strain evidence="2">MES-2147</strain>
    </source>
</reference>
<dbReference type="PANTHER" id="PTHR12461">
    <property type="entry name" value="HYPOXIA-INDUCIBLE FACTOR 1 ALPHA INHIBITOR-RELATED"/>
    <property type="match status" value="1"/>
</dbReference>
<dbReference type="InterPro" id="IPR041667">
    <property type="entry name" value="Cupin_8"/>
</dbReference>
<evidence type="ECO:0000313" key="2">
    <source>
        <dbReference type="EMBL" id="KAF9969842.1"/>
    </source>
</evidence>
<sequence length="121" mass="13582">AHSPQEPLLPLTIAEDTKTLMDHPQFTKKISMTTHEIVARVLTLLNALPLLRRPPHESAPNKDLMRNWISLAGATTPLHYDRCHGILIQLVGRKRFVVFSHENTNNLYTYDGISGPGHVGK</sequence>
<dbReference type="InterPro" id="IPR003347">
    <property type="entry name" value="JmjC_dom"/>
</dbReference>
<dbReference type="OrthoDB" id="263283at2759"/>
<gene>
    <name evidence="2" type="ORF">BGZ65_011585</name>
</gene>
<comment type="caution">
    <text evidence="2">The sequence shown here is derived from an EMBL/GenBank/DDBJ whole genome shotgun (WGS) entry which is preliminary data.</text>
</comment>
<dbReference type="SUPFAM" id="SSF51197">
    <property type="entry name" value="Clavaminate synthase-like"/>
    <property type="match status" value="1"/>
</dbReference>
<dbReference type="EMBL" id="JAAAHW010005116">
    <property type="protein sequence ID" value="KAF9969842.1"/>
    <property type="molecule type" value="Genomic_DNA"/>
</dbReference>
<dbReference type="PANTHER" id="PTHR12461:SF90">
    <property type="entry name" value="JUMONJI-LIKE PROTEIN"/>
    <property type="match status" value="1"/>
</dbReference>
<protein>
    <recommendedName>
        <fullName evidence="1">JmjC domain-containing protein</fullName>
    </recommendedName>
</protein>
<dbReference type="AlphaFoldDB" id="A0A9P6JFN7"/>